<feature type="compositionally biased region" description="Pro residues" evidence="2">
    <location>
        <begin position="62"/>
        <end position="74"/>
    </location>
</feature>
<organism evidence="3 4">
    <name type="scientific">Steccherinum ochraceum</name>
    <dbReference type="NCBI Taxonomy" id="92696"/>
    <lineage>
        <taxon>Eukaryota</taxon>
        <taxon>Fungi</taxon>
        <taxon>Dikarya</taxon>
        <taxon>Basidiomycota</taxon>
        <taxon>Agaricomycotina</taxon>
        <taxon>Agaricomycetes</taxon>
        <taxon>Polyporales</taxon>
        <taxon>Steccherinaceae</taxon>
        <taxon>Steccherinum</taxon>
    </lineage>
</organism>
<proteinExistence type="predicted"/>
<feature type="region of interest" description="Disordered" evidence="2">
    <location>
        <begin position="269"/>
        <end position="316"/>
    </location>
</feature>
<feature type="region of interest" description="Disordered" evidence="2">
    <location>
        <begin position="1"/>
        <end position="75"/>
    </location>
</feature>
<name>A0A4R0RXN6_9APHY</name>
<feature type="compositionally biased region" description="Polar residues" evidence="2">
    <location>
        <begin position="1"/>
        <end position="15"/>
    </location>
</feature>
<dbReference type="AlphaFoldDB" id="A0A4R0RXN6"/>
<keyword evidence="4" id="KW-1185">Reference proteome</keyword>
<feature type="region of interest" description="Disordered" evidence="2">
    <location>
        <begin position="139"/>
        <end position="228"/>
    </location>
</feature>
<dbReference type="OrthoDB" id="3358418at2759"/>
<evidence type="ECO:0000256" key="2">
    <source>
        <dbReference type="SAM" id="MobiDB-lite"/>
    </source>
</evidence>
<dbReference type="STRING" id="92696.A0A4R0RXN6"/>
<evidence type="ECO:0000313" key="4">
    <source>
        <dbReference type="Proteomes" id="UP000292702"/>
    </source>
</evidence>
<keyword evidence="1" id="KW-0175">Coiled coil</keyword>
<dbReference type="CDD" id="cd22265">
    <property type="entry name" value="UDM1_RNF168"/>
    <property type="match status" value="1"/>
</dbReference>
<evidence type="ECO:0000256" key="1">
    <source>
        <dbReference type="SAM" id="Coils"/>
    </source>
</evidence>
<feature type="compositionally biased region" description="Low complexity" evidence="2">
    <location>
        <begin position="33"/>
        <end position="47"/>
    </location>
</feature>
<feature type="coiled-coil region" evidence="1">
    <location>
        <begin position="82"/>
        <end position="131"/>
    </location>
</feature>
<feature type="compositionally biased region" description="Polar residues" evidence="2">
    <location>
        <begin position="140"/>
        <end position="150"/>
    </location>
</feature>
<reference evidence="3 4" key="1">
    <citation type="submission" date="2018-11" db="EMBL/GenBank/DDBJ databases">
        <title>Genome assembly of Steccherinum ochraceum LE-BIN_3174, the white-rot fungus of the Steccherinaceae family (The Residual Polyporoid clade, Polyporales, Basidiomycota).</title>
        <authorList>
            <person name="Fedorova T.V."/>
            <person name="Glazunova O.A."/>
            <person name="Landesman E.O."/>
            <person name="Moiseenko K.V."/>
            <person name="Psurtseva N.V."/>
            <person name="Savinova O.S."/>
            <person name="Shakhova N.V."/>
            <person name="Tyazhelova T.V."/>
            <person name="Vasina D.V."/>
        </authorList>
    </citation>
    <scope>NUCLEOTIDE SEQUENCE [LARGE SCALE GENOMIC DNA]</scope>
    <source>
        <strain evidence="3 4">LE-BIN_3174</strain>
    </source>
</reference>
<accession>A0A4R0RXN6</accession>
<comment type="caution">
    <text evidence="3">The sequence shown here is derived from an EMBL/GenBank/DDBJ whole genome shotgun (WGS) entry which is preliminary data.</text>
</comment>
<evidence type="ECO:0000313" key="3">
    <source>
        <dbReference type="EMBL" id="TCD70829.1"/>
    </source>
</evidence>
<dbReference type="EMBL" id="RWJN01000014">
    <property type="protein sequence ID" value="TCD70829.1"/>
    <property type="molecule type" value="Genomic_DNA"/>
</dbReference>
<gene>
    <name evidence="3" type="ORF">EIP91_001519</name>
</gene>
<sequence length="637" mass="70638">MTSELSNALNPNIAHSRSRPRNHSTYPTPVAEPQPQQSPQLVPQYVPHRSELEGAIAEPSYVRPPPLPVPPPTPSSLDDNALAQILRVLAENRAEAEKEKQRHIAWEKEQEAKYAAQRRDFEEQLTRMREELALVKGSVTAPSPTPSQFHPSAPPSGPITPVSSVPDTHLPPRGIYASPSVPIVPTPTPRSAPLTPVSQHALPPPPPQFIEGSSRYPYGSHTPSTPQSSVFLTPQLSHIPSVSNTPSPMLMAAPSPVMPVMHAPVPHALAPPSSAALSLGKRTTPPSPDSGNGSGDDSDDGNDPDPNGLLPRKRLNGHDKRCLTIQHAMRAHFLKTMKIQSDKDLPESHVEGVFLPDTAPIRFVWEKTTKQSSHNAAMKKRFLADIKAKQKRSYKYVPDRDFAQKTLDSAYEQAYTTLRQKYKAQKDAVIARNLRIKEDQKALKARRNARKKAKLIIRGEARQRLPVFSHATFNGALQPECMSSEESCDEYSDTSLPPGADPSVQVLRIRGLSWRSSRLTRLYSHLDEDEKVDRSLKAKRPQPRRERCLGPPKDGFHLPPKGVSSWMISQRWVREAREAHPDLVEILKGLVVDPPGFNWGEFDLLGLDSEDELESHGHVEIPRSEISYSLAHALAPM</sequence>
<feature type="region of interest" description="Disordered" evidence="2">
    <location>
        <begin position="531"/>
        <end position="554"/>
    </location>
</feature>
<dbReference type="Proteomes" id="UP000292702">
    <property type="component" value="Unassembled WGS sequence"/>
</dbReference>
<protein>
    <submittedName>
        <fullName evidence="3">Uncharacterized protein</fullName>
    </submittedName>
</protein>
<feature type="compositionally biased region" description="Low complexity" evidence="2">
    <location>
        <begin position="269"/>
        <end position="279"/>
    </location>
</feature>